<dbReference type="AlphaFoldDB" id="A0ABD0JAC5"/>
<sequence>AGGGNSSLLLFIPGTQRQFSFFSDLTHPSRPSRPGVMSRRISNSPCRQAVHRDLALKYFATQTAARSLISAPGNPYYHNASGKMVAVCLPADTLSSGAGADVGC</sequence>
<dbReference type="Proteomes" id="UP001519460">
    <property type="component" value="Unassembled WGS sequence"/>
</dbReference>
<evidence type="ECO:0000313" key="1">
    <source>
        <dbReference type="EMBL" id="KAK7466629.1"/>
    </source>
</evidence>
<feature type="non-terminal residue" evidence="1">
    <location>
        <position position="1"/>
    </location>
</feature>
<gene>
    <name evidence="1" type="ORF">BaRGS_00037286</name>
</gene>
<accession>A0ABD0JAC5</accession>
<reference evidence="1 2" key="1">
    <citation type="journal article" date="2023" name="Sci. Data">
        <title>Genome assembly of the Korean intertidal mud-creeper Batillaria attramentaria.</title>
        <authorList>
            <person name="Patra A.K."/>
            <person name="Ho P.T."/>
            <person name="Jun S."/>
            <person name="Lee S.J."/>
            <person name="Kim Y."/>
            <person name="Won Y.J."/>
        </authorList>
    </citation>
    <scope>NUCLEOTIDE SEQUENCE [LARGE SCALE GENOMIC DNA]</scope>
    <source>
        <strain evidence="1">Wonlab-2016</strain>
    </source>
</reference>
<keyword evidence="2" id="KW-1185">Reference proteome</keyword>
<evidence type="ECO:0000313" key="2">
    <source>
        <dbReference type="Proteomes" id="UP001519460"/>
    </source>
</evidence>
<comment type="caution">
    <text evidence="1">The sequence shown here is derived from an EMBL/GenBank/DDBJ whole genome shotgun (WGS) entry which is preliminary data.</text>
</comment>
<protein>
    <submittedName>
        <fullName evidence="1">Uncharacterized protein</fullName>
    </submittedName>
</protein>
<organism evidence="1 2">
    <name type="scientific">Batillaria attramentaria</name>
    <dbReference type="NCBI Taxonomy" id="370345"/>
    <lineage>
        <taxon>Eukaryota</taxon>
        <taxon>Metazoa</taxon>
        <taxon>Spiralia</taxon>
        <taxon>Lophotrochozoa</taxon>
        <taxon>Mollusca</taxon>
        <taxon>Gastropoda</taxon>
        <taxon>Caenogastropoda</taxon>
        <taxon>Sorbeoconcha</taxon>
        <taxon>Cerithioidea</taxon>
        <taxon>Batillariidae</taxon>
        <taxon>Batillaria</taxon>
    </lineage>
</organism>
<dbReference type="EMBL" id="JACVVK020000553">
    <property type="protein sequence ID" value="KAK7466629.1"/>
    <property type="molecule type" value="Genomic_DNA"/>
</dbReference>
<proteinExistence type="predicted"/>
<name>A0ABD0JAC5_9CAEN</name>